<keyword evidence="8 13" id="KW-1133">Transmembrane helix</keyword>
<dbReference type="InterPro" id="IPR017938">
    <property type="entry name" value="Riboflavin_synthase-like_b-brl"/>
</dbReference>
<name>A0ABR3Z860_9PEZI</name>
<evidence type="ECO:0000256" key="11">
    <source>
        <dbReference type="ARBA" id="ARBA00023136"/>
    </source>
</evidence>
<keyword evidence="5" id="KW-1003">Cell membrane</keyword>
<evidence type="ECO:0000256" key="1">
    <source>
        <dbReference type="ARBA" id="ARBA00004651"/>
    </source>
</evidence>
<comment type="caution">
    <text evidence="15">The sequence shown here is derived from an EMBL/GenBank/DDBJ whole genome shotgun (WGS) entry which is preliminary data.</text>
</comment>
<evidence type="ECO:0000256" key="13">
    <source>
        <dbReference type="SAM" id="Phobius"/>
    </source>
</evidence>
<dbReference type="EMBL" id="JAWCUI010000022">
    <property type="protein sequence ID" value="KAL1896555.1"/>
    <property type="molecule type" value="Genomic_DNA"/>
</dbReference>
<dbReference type="SUPFAM" id="SSF52343">
    <property type="entry name" value="Ferredoxin reductase-like, C-terminal NADP-linked domain"/>
    <property type="match status" value="1"/>
</dbReference>
<dbReference type="InterPro" id="IPR013121">
    <property type="entry name" value="Fe_red_NAD-bd_6"/>
</dbReference>
<dbReference type="SUPFAM" id="SSF63380">
    <property type="entry name" value="Riboflavin synthase domain-like"/>
    <property type="match status" value="1"/>
</dbReference>
<reference evidence="15 16" key="1">
    <citation type="journal article" date="2024" name="IMA Fungus">
        <title>IMA Genome - F19 : A genome assembly and annotation guide to empower mycologists, including annotated draft genome sequences of Ceratocystis pirilliformis, Diaporthe australafricana, Fusarium ophioides, Paecilomyces lecythidis, and Sporothrix stenoceras.</title>
        <authorList>
            <person name="Aylward J."/>
            <person name="Wilson A.M."/>
            <person name="Visagie C.M."/>
            <person name="Spraker J."/>
            <person name="Barnes I."/>
            <person name="Buitendag C."/>
            <person name="Ceriani C."/>
            <person name="Del Mar Angel L."/>
            <person name="du Plessis D."/>
            <person name="Fuchs T."/>
            <person name="Gasser K."/>
            <person name="Kramer D."/>
            <person name="Li W."/>
            <person name="Munsamy K."/>
            <person name="Piso A."/>
            <person name="Price J.L."/>
            <person name="Sonnekus B."/>
            <person name="Thomas C."/>
            <person name="van der Nest A."/>
            <person name="van Dijk A."/>
            <person name="van Heerden A."/>
            <person name="van Vuuren N."/>
            <person name="Yilmaz N."/>
            <person name="Duong T.A."/>
            <person name="van der Merwe N.A."/>
            <person name="Wingfield M.J."/>
            <person name="Wingfield B.D."/>
        </authorList>
    </citation>
    <scope>NUCLEOTIDE SEQUENCE [LARGE SCALE GENOMIC DNA]</scope>
    <source>
        <strain evidence="15 16">CMW 5346</strain>
    </source>
</reference>
<gene>
    <name evidence="15" type="ORF">Sste5346_004589</name>
</gene>
<evidence type="ECO:0000256" key="2">
    <source>
        <dbReference type="ARBA" id="ARBA00006278"/>
    </source>
</evidence>
<dbReference type="InterPro" id="IPR017927">
    <property type="entry name" value="FAD-bd_FR_type"/>
</dbReference>
<dbReference type="PANTHER" id="PTHR32361">
    <property type="entry name" value="FERRIC/CUPRIC REDUCTASE TRANSMEMBRANE COMPONENT"/>
    <property type="match status" value="1"/>
</dbReference>
<dbReference type="InterPro" id="IPR051410">
    <property type="entry name" value="Ferric/Cupric_Reductase"/>
</dbReference>
<evidence type="ECO:0000256" key="5">
    <source>
        <dbReference type="ARBA" id="ARBA00022475"/>
    </source>
</evidence>
<proteinExistence type="inferred from homology"/>
<dbReference type="InterPro" id="IPR039261">
    <property type="entry name" value="FNR_nucleotide-bd"/>
</dbReference>
<dbReference type="Pfam" id="PF08022">
    <property type="entry name" value="FAD_binding_8"/>
    <property type="match status" value="1"/>
</dbReference>
<keyword evidence="16" id="KW-1185">Reference proteome</keyword>
<feature type="domain" description="FAD-binding FR-type" evidence="14">
    <location>
        <begin position="147"/>
        <end position="271"/>
    </location>
</feature>
<evidence type="ECO:0000256" key="6">
    <source>
        <dbReference type="ARBA" id="ARBA00022692"/>
    </source>
</evidence>
<dbReference type="Gene3D" id="3.40.50.80">
    <property type="entry name" value="Nucleotide-binding domain of ferredoxin-NADP reductase (FNR) module"/>
    <property type="match status" value="1"/>
</dbReference>
<dbReference type="InterPro" id="IPR013112">
    <property type="entry name" value="FAD-bd_8"/>
</dbReference>
<evidence type="ECO:0000256" key="12">
    <source>
        <dbReference type="ARBA" id="ARBA00048483"/>
    </source>
</evidence>
<keyword evidence="10" id="KW-0406">Ion transport</keyword>
<evidence type="ECO:0000256" key="10">
    <source>
        <dbReference type="ARBA" id="ARBA00023065"/>
    </source>
</evidence>
<dbReference type="SFLD" id="SFLDG01168">
    <property type="entry name" value="Ferric_reductase_subgroup_(FRE"/>
    <property type="match status" value="1"/>
</dbReference>
<protein>
    <recommendedName>
        <fullName evidence="3">ferric-chelate reductase (NADPH)</fullName>
        <ecNumber evidence="3">1.16.1.9</ecNumber>
    </recommendedName>
</protein>
<evidence type="ECO:0000313" key="16">
    <source>
        <dbReference type="Proteomes" id="UP001583186"/>
    </source>
</evidence>
<dbReference type="PROSITE" id="PS51384">
    <property type="entry name" value="FAD_FR"/>
    <property type="match status" value="1"/>
</dbReference>
<feature type="transmembrane region" description="Helical" evidence="13">
    <location>
        <begin position="138"/>
        <end position="155"/>
    </location>
</feature>
<dbReference type="SFLD" id="SFLDS00052">
    <property type="entry name" value="Ferric_Reductase_Domain"/>
    <property type="match status" value="1"/>
</dbReference>
<evidence type="ECO:0000256" key="7">
    <source>
        <dbReference type="ARBA" id="ARBA00022982"/>
    </source>
</evidence>
<evidence type="ECO:0000256" key="8">
    <source>
        <dbReference type="ARBA" id="ARBA00022989"/>
    </source>
</evidence>
<dbReference type="Pfam" id="PF08030">
    <property type="entry name" value="NAD_binding_6"/>
    <property type="match status" value="1"/>
</dbReference>
<evidence type="ECO:0000256" key="9">
    <source>
        <dbReference type="ARBA" id="ARBA00023002"/>
    </source>
</evidence>
<keyword evidence="11 13" id="KW-0472">Membrane</keyword>
<keyword evidence="7" id="KW-0249">Electron transport</keyword>
<comment type="catalytic activity">
    <reaction evidence="12">
        <text>2 a Fe(II)-siderophore + NADP(+) + H(+) = 2 a Fe(III)-siderophore + NADPH</text>
        <dbReference type="Rhea" id="RHEA:28795"/>
        <dbReference type="Rhea" id="RHEA-COMP:11342"/>
        <dbReference type="Rhea" id="RHEA-COMP:11344"/>
        <dbReference type="ChEBI" id="CHEBI:15378"/>
        <dbReference type="ChEBI" id="CHEBI:29033"/>
        <dbReference type="ChEBI" id="CHEBI:29034"/>
        <dbReference type="ChEBI" id="CHEBI:57783"/>
        <dbReference type="ChEBI" id="CHEBI:58349"/>
        <dbReference type="EC" id="1.16.1.9"/>
    </reaction>
</comment>
<dbReference type="Pfam" id="PF01794">
    <property type="entry name" value="Ferric_reduct"/>
    <property type="match status" value="1"/>
</dbReference>
<keyword evidence="6 13" id="KW-0812">Transmembrane</keyword>
<feature type="transmembrane region" description="Helical" evidence="13">
    <location>
        <begin position="50"/>
        <end position="70"/>
    </location>
</feature>
<dbReference type="InterPro" id="IPR013130">
    <property type="entry name" value="Fe3_Rdtase_TM_dom"/>
</dbReference>
<feature type="transmembrane region" description="Helical" evidence="13">
    <location>
        <begin position="109"/>
        <end position="126"/>
    </location>
</feature>
<keyword evidence="4" id="KW-0813">Transport</keyword>
<evidence type="ECO:0000259" key="14">
    <source>
        <dbReference type="PROSITE" id="PS51384"/>
    </source>
</evidence>
<organism evidence="15 16">
    <name type="scientific">Sporothrix stenoceras</name>
    <dbReference type="NCBI Taxonomy" id="5173"/>
    <lineage>
        <taxon>Eukaryota</taxon>
        <taxon>Fungi</taxon>
        <taxon>Dikarya</taxon>
        <taxon>Ascomycota</taxon>
        <taxon>Pezizomycotina</taxon>
        <taxon>Sordariomycetes</taxon>
        <taxon>Sordariomycetidae</taxon>
        <taxon>Ophiostomatales</taxon>
        <taxon>Ophiostomataceae</taxon>
        <taxon>Sporothrix</taxon>
    </lineage>
</organism>
<feature type="transmembrane region" description="Helical" evidence="13">
    <location>
        <begin position="82"/>
        <end position="102"/>
    </location>
</feature>
<accession>A0ABR3Z860</accession>
<evidence type="ECO:0000256" key="3">
    <source>
        <dbReference type="ARBA" id="ARBA00012668"/>
    </source>
</evidence>
<evidence type="ECO:0000256" key="4">
    <source>
        <dbReference type="ARBA" id="ARBA00022448"/>
    </source>
</evidence>
<dbReference type="PANTHER" id="PTHR32361:SF28">
    <property type="entry name" value="FRP1P"/>
    <property type="match status" value="1"/>
</dbReference>
<keyword evidence="9" id="KW-0560">Oxidoreductase</keyword>
<dbReference type="EC" id="1.16.1.9" evidence="3"/>
<comment type="subcellular location">
    <subcellularLocation>
        <location evidence="1">Cell membrane</location>
        <topology evidence="1">Multi-pass membrane protein</topology>
    </subcellularLocation>
</comment>
<sequence>MADRPVNIYASRFGWMATANMILCVLFALRNAPLTSTSMPHADLKTVHIALGYISGVQVVVHAILYTIFFGRQTRWDELIEASNLMGIGAGVATAVLMFGIWRHRNYELFYISHFLGYASLLVMLFLHRPGWFRRPKLPLLVIIMASMWLMERVVRFSRMVRNLVRGAGRVTVQPLPGGGVRLLLKTKSRQLNATAGSHCFLWIPQVSWYQTHPFTIVSSGPQGVELVVKSFDGFTKELYELARDTADLKCSRERAILASIDGPYGSSSLPDTTKYDKLAFVAGGSGAAFTFGLINRILDGDGFNKNNRHTVQSIDFVWAVRNADMLTWFREHSVNIASSPNINVTIYITDGHSESSETTGINSHVQGTVMVDDVEVGEMESLLSRHSHYSGCRPSVEYVYAKMNTDTVIQTAMQTVGEDDRVLVAGCGPGSLTKALQKSVEGHQDRSKNASRVDFYSEYYES</sequence>
<comment type="similarity">
    <text evidence="2">Belongs to the ferric reductase (FRE) family.</text>
</comment>
<dbReference type="CDD" id="cd06186">
    <property type="entry name" value="NOX_Duox_like_FAD_NADP"/>
    <property type="match status" value="1"/>
</dbReference>
<dbReference type="Proteomes" id="UP001583186">
    <property type="component" value="Unassembled WGS sequence"/>
</dbReference>
<evidence type="ECO:0000313" key="15">
    <source>
        <dbReference type="EMBL" id="KAL1896555.1"/>
    </source>
</evidence>
<feature type="transmembrane region" description="Helical" evidence="13">
    <location>
        <begin position="12"/>
        <end position="29"/>
    </location>
</feature>